<organism evidence="2 3">
    <name type="scientific">Ditylenchus destructor</name>
    <dbReference type="NCBI Taxonomy" id="166010"/>
    <lineage>
        <taxon>Eukaryota</taxon>
        <taxon>Metazoa</taxon>
        <taxon>Ecdysozoa</taxon>
        <taxon>Nematoda</taxon>
        <taxon>Chromadorea</taxon>
        <taxon>Rhabditida</taxon>
        <taxon>Tylenchina</taxon>
        <taxon>Tylenchomorpha</taxon>
        <taxon>Sphaerularioidea</taxon>
        <taxon>Anguinidae</taxon>
        <taxon>Anguininae</taxon>
        <taxon>Ditylenchus</taxon>
    </lineage>
</organism>
<feature type="compositionally biased region" description="Polar residues" evidence="1">
    <location>
        <begin position="56"/>
        <end position="65"/>
    </location>
</feature>
<feature type="region of interest" description="Disordered" evidence="1">
    <location>
        <begin position="323"/>
        <end position="412"/>
    </location>
</feature>
<comment type="caution">
    <text evidence="2">The sequence shown here is derived from an EMBL/GenBank/DDBJ whole genome shotgun (WGS) entry which is preliminary data.</text>
</comment>
<feature type="compositionally biased region" description="Acidic residues" evidence="1">
    <location>
        <begin position="27"/>
        <end position="37"/>
    </location>
</feature>
<evidence type="ECO:0000313" key="2">
    <source>
        <dbReference type="EMBL" id="KAI1715460.1"/>
    </source>
</evidence>
<protein>
    <submittedName>
        <fullName evidence="2">Spliced leader protein</fullName>
    </submittedName>
</protein>
<feature type="region of interest" description="Disordered" evidence="1">
    <location>
        <begin position="1"/>
        <end position="78"/>
    </location>
</feature>
<proteinExistence type="predicted"/>
<feature type="compositionally biased region" description="Polar residues" evidence="1">
    <location>
        <begin position="7"/>
        <end position="18"/>
    </location>
</feature>
<name>A0AAD4N4L4_9BILA</name>
<evidence type="ECO:0000256" key="1">
    <source>
        <dbReference type="SAM" id="MobiDB-lite"/>
    </source>
</evidence>
<sequence>MEKCEELSQSSVVSNQPIVSDAIPEPVSDESGDESGDFESVPNGQPKHENREGTLNGVQDEQSAPNDGDGSAVSSPGEGLTAAEFAPVTDFSCENQTNGNRNTNNHDAVNIEREPDAVSDAGGSPQPVNAEQDTRAVVDEISIAEEMDRYMTVNRVNWAEVNGLIDMYAICDAISAAHSGLPDTLLKDAFLVVLESHHSKNFNNWVRQHLESLLRMWKTEVQSEKVTERETKFVAVGATYSPPIVKKSRRTKGGAKRKAALQRLMGVGEMLQQARVKFATEEGELEVEEDVHGNISIGGCELSFETWGQINKIKDADIVHTTYVPPKQKRPKMHPPSIEDMGETTTEQKPESKKAQKPQKPPKPEVEKDEGEITESESSTASSSSEDDETDLARHKRRKRRQKERQSAPTSISNLQAMFSKFYQVRFQIAHNLTLQQKAIFMEILKQSNGGMNAARQKQMMDFMGSYMGGSPLAPK</sequence>
<evidence type="ECO:0000313" key="3">
    <source>
        <dbReference type="Proteomes" id="UP001201812"/>
    </source>
</evidence>
<feature type="compositionally biased region" description="Basic residues" evidence="1">
    <location>
        <begin position="394"/>
        <end position="403"/>
    </location>
</feature>
<keyword evidence="3" id="KW-1185">Reference proteome</keyword>
<reference evidence="2" key="1">
    <citation type="submission" date="2022-01" db="EMBL/GenBank/DDBJ databases">
        <title>Genome Sequence Resource for Two Populations of Ditylenchus destructor, the Migratory Endoparasitic Phytonematode.</title>
        <authorList>
            <person name="Zhang H."/>
            <person name="Lin R."/>
            <person name="Xie B."/>
        </authorList>
    </citation>
    <scope>NUCLEOTIDE SEQUENCE</scope>
    <source>
        <strain evidence="2">BazhouSP</strain>
    </source>
</reference>
<gene>
    <name evidence="2" type="ORF">DdX_07776</name>
</gene>
<dbReference type="AlphaFoldDB" id="A0AAD4N4L4"/>
<accession>A0AAD4N4L4</accession>
<dbReference type="EMBL" id="JAKKPZ010000011">
    <property type="protein sequence ID" value="KAI1715460.1"/>
    <property type="molecule type" value="Genomic_DNA"/>
</dbReference>
<dbReference type="Proteomes" id="UP001201812">
    <property type="component" value="Unassembled WGS sequence"/>
</dbReference>